<organism evidence="2 3">
    <name type="scientific">Tetracentron sinense</name>
    <name type="common">Spur-leaf</name>
    <dbReference type="NCBI Taxonomy" id="13715"/>
    <lineage>
        <taxon>Eukaryota</taxon>
        <taxon>Viridiplantae</taxon>
        <taxon>Streptophyta</taxon>
        <taxon>Embryophyta</taxon>
        <taxon>Tracheophyta</taxon>
        <taxon>Spermatophyta</taxon>
        <taxon>Magnoliopsida</taxon>
        <taxon>Trochodendrales</taxon>
        <taxon>Trochodendraceae</taxon>
        <taxon>Tetracentron</taxon>
    </lineage>
</organism>
<dbReference type="PANTHER" id="PTHR12280:SF36">
    <property type="entry name" value="PANTOTHENATE KINASE 1"/>
    <property type="match status" value="1"/>
</dbReference>
<feature type="coiled-coil region" evidence="1">
    <location>
        <begin position="352"/>
        <end position="386"/>
    </location>
</feature>
<reference evidence="2 3" key="1">
    <citation type="submission" date="2020-04" db="EMBL/GenBank/DDBJ databases">
        <title>Plant Genome Project.</title>
        <authorList>
            <person name="Zhang R.-G."/>
        </authorList>
    </citation>
    <scope>NUCLEOTIDE SEQUENCE [LARGE SCALE GENOMIC DNA]</scope>
    <source>
        <strain evidence="2">YNK0</strain>
        <tissue evidence="2">Leaf</tissue>
    </source>
</reference>
<keyword evidence="1" id="KW-0175">Coiled coil</keyword>
<evidence type="ECO:0008006" key="4">
    <source>
        <dbReference type="Google" id="ProtNLM"/>
    </source>
</evidence>
<dbReference type="NCBIfam" id="TIGR00555">
    <property type="entry name" value="panK_eukar"/>
    <property type="match status" value="1"/>
</dbReference>
<dbReference type="PANTHER" id="PTHR12280">
    <property type="entry name" value="PANTOTHENATE KINASE"/>
    <property type="match status" value="1"/>
</dbReference>
<dbReference type="Gene3D" id="3.30.420.510">
    <property type="match status" value="1"/>
</dbReference>
<dbReference type="OrthoDB" id="498611at2759"/>
<name>A0A834ZTM9_TETSI</name>
<dbReference type="Gene3D" id="3.30.420.40">
    <property type="match status" value="1"/>
</dbReference>
<dbReference type="GO" id="GO:0015937">
    <property type="term" value="P:coenzyme A biosynthetic process"/>
    <property type="evidence" value="ECO:0007669"/>
    <property type="project" value="InterPro"/>
</dbReference>
<evidence type="ECO:0000313" key="2">
    <source>
        <dbReference type="EMBL" id="KAF8409086.1"/>
    </source>
</evidence>
<dbReference type="GO" id="GO:0005829">
    <property type="term" value="C:cytosol"/>
    <property type="evidence" value="ECO:0007669"/>
    <property type="project" value="TreeGrafter"/>
</dbReference>
<protein>
    <recommendedName>
        <fullName evidence="4">Pantothenate kinase</fullName>
    </recommendedName>
</protein>
<comment type="caution">
    <text evidence="2">The sequence shown here is derived from an EMBL/GenBank/DDBJ whole genome shotgun (WGS) entry which is preliminary data.</text>
</comment>
<dbReference type="EMBL" id="JABCRI010000003">
    <property type="protein sequence ID" value="KAF8409086.1"/>
    <property type="molecule type" value="Genomic_DNA"/>
</dbReference>
<dbReference type="Pfam" id="PF03630">
    <property type="entry name" value="Fumble"/>
    <property type="match status" value="1"/>
</dbReference>
<accession>A0A834ZTM9</accession>
<keyword evidence="3" id="KW-1185">Reference proteome</keyword>
<proteinExistence type="predicted"/>
<dbReference type="GO" id="GO:0005634">
    <property type="term" value="C:nucleus"/>
    <property type="evidence" value="ECO:0007669"/>
    <property type="project" value="TreeGrafter"/>
</dbReference>
<dbReference type="GO" id="GO:0004594">
    <property type="term" value="F:pantothenate kinase activity"/>
    <property type="evidence" value="ECO:0007669"/>
    <property type="project" value="TreeGrafter"/>
</dbReference>
<dbReference type="OMA" id="FKNPDIC"/>
<dbReference type="Proteomes" id="UP000655225">
    <property type="component" value="Unassembled WGS sequence"/>
</dbReference>
<sequence length="393" mass="43160">MANSDRLCKLELNGAAILGNVKELNPSILLPNLHNDISLLSLDIGGENSDNWQSVGSSKNIRIKATGGGAYKFADVFKERLGITFDKVDEIASVVAGANFLLQEIDHEAFTHIYGKQTFVNIDHNDLFPYLLVNIGSGVGMIKVNGNGKFERVTGTHFGGGTIFGLARLLTECQSYDEFLELSQHGDNRALDLTVGDIYGEMGYLKHNLSASAIASSFGKVNGKRKLSEYKVEDLAATLLRDFTYHIAQISYLVAALSGLKRIYFGGSYIRGHACTMDNISYGLNYWSKGQVQAVFLRHEGFLGAVGALLYSDDVDVDLVPLKLVRQLSLGISDVGRESHGQLHGDLNEISEAGLNVEVERLRAEVERLQKDNLMLNSKIERLENDRALSELT</sequence>
<dbReference type="InterPro" id="IPR043129">
    <property type="entry name" value="ATPase_NBD"/>
</dbReference>
<dbReference type="InterPro" id="IPR004567">
    <property type="entry name" value="Type_II_PanK"/>
</dbReference>
<dbReference type="GO" id="GO:0005524">
    <property type="term" value="F:ATP binding"/>
    <property type="evidence" value="ECO:0007669"/>
    <property type="project" value="InterPro"/>
</dbReference>
<dbReference type="AlphaFoldDB" id="A0A834ZTM9"/>
<evidence type="ECO:0000256" key="1">
    <source>
        <dbReference type="SAM" id="Coils"/>
    </source>
</evidence>
<dbReference type="Gene3D" id="6.10.10.60">
    <property type="match status" value="1"/>
</dbReference>
<gene>
    <name evidence="2" type="ORF">HHK36_005159</name>
</gene>
<dbReference type="SUPFAM" id="SSF53067">
    <property type="entry name" value="Actin-like ATPase domain"/>
    <property type="match status" value="1"/>
</dbReference>
<evidence type="ECO:0000313" key="3">
    <source>
        <dbReference type="Proteomes" id="UP000655225"/>
    </source>
</evidence>